<keyword evidence="5" id="KW-0862">Zinc</keyword>
<dbReference type="EMBL" id="JAANBB010000248">
    <property type="protein sequence ID" value="KAF7545552.1"/>
    <property type="molecule type" value="Genomic_DNA"/>
</dbReference>
<evidence type="ECO:0000256" key="1">
    <source>
        <dbReference type="ARBA" id="ARBA00001947"/>
    </source>
</evidence>
<dbReference type="PRINTS" id="PR00765">
    <property type="entry name" value="CRBOXYPTASEA"/>
</dbReference>
<dbReference type="Pfam" id="PF00246">
    <property type="entry name" value="Peptidase_M14"/>
    <property type="match status" value="1"/>
</dbReference>
<dbReference type="PANTHER" id="PTHR11705">
    <property type="entry name" value="PROTEASE FAMILY M14 CARBOXYPEPTIDASE A,B"/>
    <property type="match status" value="1"/>
</dbReference>
<dbReference type="PANTHER" id="PTHR11705:SF143">
    <property type="entry name" value="SLL0236 PROTEIN"/>
    <property type="match status" value="1"/>
</dbReference>
<evidence type="ECO:0000256" key="3">
    <source>
        <dbReference type="ARBA" id="ARBA00022670"/>
    </source>
</evidence>
<dbReference type="InterPro" id="IPR000834">
    <property type="entry name" value="Peptidase_M14"/>
</dbReference>
<gene>
    <name evidence="10" type="ORF">G7Z17_g9077</name>
</gene>
<comment type="cofactor">
    <cofactor evidence="1">
        <name>Zn(2+)</name>
        <dbReference type="ChEBI" id="CHEBI:29105"/>
    </cofactor>
</comment>
<feature type="domain" description="Peptidase M14" evidence="9">
    <location>
        <begin position="71"/>
        <end position="423"/>
    </location>
</feature>
<accession>A0A9P5H8H9</accession>
<dbReference type="Gene3D" id="3.40.630.10">
    <property type="entry name" value="Zn peptidases"/>
    <property type="match status" value="1"/>
</dbReference>
<dbReference type="SMART" id="SM00631">
    <property type="entry name" value="Zn_pept"/>
    <property type="match status" value="1"/>
</dbReference>
<reference evidence="10" key="1">
    <citation type="submission" date="2020-03" db="EMBL/GenBank/DDBJ databases">
        <title>Draft Genome Sequence of Cylindrodendrum hubeiense.</title>
        <authorList>
            <person name="Buettner E."/>
            <person name="Kellner H."/>
        </authorList>
    </citation>
    <scope>NUCLEOTIDE SEQUENCE</scope>
    <source>
        <strain evidence="10">IHI 201604</strain>
    </source>
</reference>
<keyword evidence="4" id="KW-0378">Hydrolase</keyword>
<proteinExistence type="inferred from homology"/>
<keyword evidence="6" id="KW-0482">Metalloprotease</keyword>
<feature type="chain" id="PRO_5040110660" description="Peptidase M14 domain-containing protein" evidence="8">
    <location>
        <begin position="19"/>
        <end position="444"/>
    </location>
</feature>
<evidence type="ECO:0000313" key="10">
    <source>
        <dbReference type="EMBL" id="KAF7545552.1"/>
    </source>
</evidence>
<dbReference type="SUPFAM" id="SSF53187">
    <property type="entry name" value="Zn-dependent exopeptidases"/>
    <property type="match status" value="1"/>
</dbReference>
<dbReference type="AlphaFoldDB" id="A0A9P5H8H9"/>
<evidence type="ECO:0000256" key="5">
    <source>
        <dbReference type="ARBA" id="ARBA00022833"/>
    </source>
</evidence>
<keyword evidence="8" id="KW-0732">Signal</keyword>
<evidence type="ECO:0000259" key="9">
    <source>
        <dbReference type="PROSITE" id="PS52035"/>
    </source>
</evidence>
<comment type="caution">
    <text evidence="10">The sequence shown here is derived from an EMBL/GenBank/DDBJ whole genome shotgun (WGS) entry which is preliminary data.</text>
</comment>
<organism evidence="10 11">
    <name type="scientific">Cylindrodendrum hubeiense</name>
    <dbReference type="NCBI Taxonomy" id="595255"/>
    <lineage>
        <taxon>Eukaryota</taxon>
        <taxon>Fungi</taxon>
        <taxon>Dikarya</taxon>
        <taxon>Ascomycota</taxon>
        <taxon>Pezizomycotina</taxon>
        <taxon>Sordariomycetes</taxon>
        <taxon>Hypocreomycetidae</taxon>
        <taxon>Hypocreales</taxon>
        <taxon>Nectriaceae</taxon>
        <taxon>Cylindrodendrum</taxon>
    </lineage>
</organism>
<evidence type="ECO:0000256" key="2">
    <source>
        <dbReference type="ARBA" id="ARBA00005988"/>
    </source>
</evidence>
<dbReference type="Proteomes" id="UP000722485">
    <property type="component" value="Unassembled WGS sequence"/>
</dbReference>
<dbReference type="PROSITE" id="PS52035">
    <property type="entry name" value="PEPTIDASE_M14"/>
    <property type="match status" value="1"/>
</dbReference>
<sequence length="444" mass="48425">MHISQFLAFLGTLAAVNACLLPGEAEGGHLHAKRRASSAPTVPIHAGDRFEGGAVAPRGLGSQPAGTKIGVLMNTVEIKSAVRGLVRQFGIQMFTTPDKTSQGATMFGGKVGNGLDCDDAYRVYLTAGVHARERGASDNLIYFISDLLWAQRLGTGLTYGNMKYTHDDVLIVLSTGIIFMPLVNPDGVKYDQATGNCWRKNRNPSGAVDLNRNFDFLWDYETAFAPNLDTPPASSDPDEVIYHGTSAFSEPETRNVKWVMDKYPKLRWYVDLHSYSGSVLYPWGDDTNQVSDPKQSFTNPDYDGKRGKIPDTSGHKYKEYITKPDWDAAKNVATKVASGMKSAAKRKYDARQSAYLYPSSGTSADYAFSRSVANGNLNKLYGFTIEFGFGGPDIYCSFYPSVDQFHDSILETGAGFMEFLLTASQEGLGSSRECPSEGPSCPAS</sequence>
<evidence type="ECO:0000313" key="11">
    <source>
        <dbReference type="Proteomes" id="UP000722485"/>
    </source>
</evidence>
<evidence type="ECO:0000256" key="8">
    <source>
        <dbReference type="SAM" id="SignalP"/>
    </source>
</evidence>
<dbReference type="OrthoDB" id="3626597at2759"/>
<feature type="signal peptide" evidence="8">
    <location>
        <begin position="1"/>
        <end position="18"/>
    </location>
</feature>
<keyword evidence="11" id="KW-1185">Reference proteome</keyword>
<dbReference type="GO" id="GO:0004181">
    <property type="term" value="F:metallocarboxypeptidase activity"/>
    <property type="evidence" value="ECO:0007669"/>
    <property type="project" value="InterPro"/>
</dbReference>
<name>A0A9P5H8H9_9HYPO</name>
<feature type="active site" description="Proton donor/acceptor" evidence="7">
    <location>
        <position position="386"/>
    </location>
</feature>
<evidence type="ECO:0000256" key="6">
    <source>
        <dbReference type="ARBA" id="ARBA00023049"/>
    </source>
</evidence>
<evidence type="ECO:0000256" key="7">
    <source>
        <dbReference type="PROSITE-ProRule" id="PRU01379"/>
    </source>
</evidence>
<dbReference type="GO" id="GO:0006508">
    <property type="term" value="P:proteolysis"/>
    <property type="evidence" value="ECO:0007669"/>
    <property type="project" value="UniProtKB-KW"/>
</dbReference>
<evidence type="ECO:0000256" key="4">
    <source>
        <dbReference type="ARBA" id="ARBA00022801"/>
    </source>
</evidence>
<comment type="similarity">
    <text evidence="2 7">Belongs to the peptidase M14 family.</text>
</comment>
<protein>
    <recommendedName>
        <fullName evidence="9">Peptidase M14 domain-containing protein</fullName>
    </recommendedName>
</protein>
<keyword evidence="3" id="KW-0645">Protease</keyword>
<dbReference type="GO" id="GO:0008270">
    <property type="term" value="F:zinc ion binding"/>
    <property type="evidence" value="ECO:0007669"/>
    <property type="project" value="InterPro"/>
</dbReference>